<dbReference type="GO" id="GO:0043130">
    <property type="term" value="F:ubiquitin binding"/>
    <property type="evidence" value="ECO:0007669"/>
    <property type="project" value="InterPro"/>
</dbReference>
<sequence>MTSRQLSVHNQNGTRRSPDQSDSSTISHSSPGHRTHAPRSTTSQRRTTSKPLNFQQAMSDFRTMFPELDTDVIETVLRANNGVVQTTIDQLLQLQESTQVEKAQSGPVLPSYESSIGDGEEPPPAYNDIWEDVGPPEPDPLFPNPKVNAKIQSQQTIAVEKPKTFPRNALWNAPLVGKLPNDFLRIDNIVSTNNSNASMADSREQSNYMNLNNKDCKPKHNEKDFMTDDDLERFMEDEKLAIFLQNEEFLRELRRNREFVSSLEADHQEAMMASGSAATPPAASVGSGGACPRTTPTQEDAQFRQKLRHMGKSTRKKFGKMAKKFSRNKSNGKPAPLSMTSSESTFNLLGDEEDEEPPRTTDLCKLSN</sequence>
<dbReference type="PANTHER" id="PTHR13467">
    <property type="entry name" value="CUE DOMAIN CONTAINING PROTEIN 1"/>
    <property type="match status" value="1"/>
</dbReference>
<proteinExistence type="predicted"/>
<feature type="compositionally biased region" description="Basic residues" evidence="1">
    <location>
        <begin position="305"/>
        <end position="327"/>
    </location>
</feature>
<feature type="region of interest" description="Disordered" evidence="1">
    <location>
        <begin position="1"/>
        <end position="51"/>
    </location>
</feature>
<dbReference type="AlphaFoldDB" id="A0A7M5XMC3"/>
<dbReference type="PROSITE" id="PS51140">
    <property type="entry name" value="CUE"/>
    <property type="match status" value="1"/>
</dbReference>
<accession>A0A7M5XMC3</accession>
<dbReference type="InterPro" id="IPR003892">
    <property type="entry name" value="CUE"/>
</dbReference>
<dbReference type="Proteomes" id="UP000594262">
    <property type="component" value="Unplaced"/>
</dbReference>
<feature type="region of interest" description="Disordered" evidence="1">
    <location>
        <begin position="277"/>
        <end position="368"/>
    </location>
</feature>
<feature type="region of interest" description="Disordered" evidence="1">
    <location>
        <begin position="98"/>
        <end position="120"/>
    </location>
</feature>
<dbReference type="Gene3D" id="1.10.8.10">
    <property type="entry name" value="DNA helicase RuvA subunit, C-terminal domain"/>
    <property type="match status" value="1"/>
</dbReference>
<reference evidence="3" key="1">
    <citation type="submission" date="2021-01" db="UniProtKB">
        <authorList>
            <consortium name="EnsemblMetazoa"/>
        </authorList>
    </citation>
    <scope>IDENTIFICATION</scope>
</reference>
<protein>
    <recommendedName>
        <fullName evidence="2">CUE domain-containing protein</fullName>
    </recommendedName>
</protein>
<dbReference type="Pfam" id="PF02845">
    <property type="entry name" value="CUE"/>
    <property type="match status" value="1"/>
</dbReference>
<organism evidence="3 4">
    <name type="scientific">Clytia hemisphaerica</name>
    <dbReference type="NCBI Taxonomy" id="252671"/>
    <lineage>
        <taxon>Eukaryota</taxon>
        <taxon>Metazoa</taxon>
        <taxon>Cnidaria</taxon>
        <taxon>Hydrozoa</taxon>
        <taxon>Hydroidolina</taxon>
        <taxon>Leptothecata</taxon>
        <taxon>Obeliida</taxon>
        <taxon>Clytiidae</taxon>
        <taxon>Clytia</taxon>
    </lineage>
</organism>
<dbReference type="PANTHER" id="PTHR13467:SF3">
    <property type="entry name" value="CUE DOMAIN-CONTAINING PROTEIN 1"/>
    <property type="match status" value="1"/>
</dbReference>
<dbReference type="InterPro" id="IPR040192">
    <property type="entry name" value="CUEDC1"/>
</dbReference>
<feature type="compositionally biased region" description="Polar residues" evidence="1">
    <location>
        <begin position="338"/>
        <end position="347"/>
    </location>
</feature>
<dbReference type="SMART" id="SM00546">
    <property type="entry name" value="CUE"/>
    <property type="match status" value="1"/>
</dbReference>
<evidence type="ECO:0000256" key="1">
    <source>
        <dbReference type="SAM" id="MobiDB-lite"/>
    </source>
</evidence>
<name>A0A7M5XMC3_9CNID</name>
<feature type="compositionally biased region" description="Low complexity" evidence="1">
    <location>
        <begin position="20"/>
        <end position="30"/>
    </location>
</feature>
<feature type="compositionally biased region" description="Polar residues" evidence="1">
    <location>
        <begin position="1"/>
        <end position="15"/>
    </location>
</feature>
<evidence type="ECO:0000259" key="2">
    <source>
        <dbReference type="PROSITE" id="PS51140"/>
    </source>
</evidence>
<dbReference type="EnsemblMetazoa" id="CLYHEMT026395.1">
    <property type="protein sequence ID" value="CLYHEMP026395.1"/>
    <property type="gene ID" value="CLYHEMG026395"/>
</dbReference>
<dbReference type="InterPro" id="IPR040195">
    <property type="entry name" value="CUE_CUED1"/>
</dbReference>
<evidence type="ECO:0000313" key="3">
    <source>
        <dbReference type="EnsemblMetazoa" id="CLYHEMP026395.1"/>
    </source>
</evidence>
<dbReference type="CDD" id="cd14366">
    <property type="entry name" value="CUE_CUED1"/>
    <property type="match status" value="1"/>
</dbReference>
<dbReference type="InterPro" id="IPR009060">
    <property type="entry name" value="UBA-like_sf"/>
</dbReference>
<feature type="domain" description="CUE" evidence="2">
    <location>
        <begin position="53"/>
        <end position="96"/>
    </location>
</feature>
<dbReference type="SUPFAM" id="SSF46934">
    <property type="entry name" value="UBA-like"/>
    <property type="match status" value="1"/>
</dbReference>
<dbReference type="OrthoDB" id="5794653at2759"/>
<keyword evidence="4" id="KW-1185">Reference proteome</keyword>
<evidence type="ECO:0000313" key="4">
    <source>
        <dbReference type="Proteomes" id="UP000594262"/>
    </source>
</evidence>